<dbReference type="InterPro" id="IPR021109">
    <property type="entry name" value="Peptidase_aspartic_dom_sf"/>
</dbReference>
<evidence type="ECO:0000313" key="2">
    <source>
        <dbReference type="Proteomes" id="UP001172684"/>
    </source>
</evidence>
<organism evidence="1 2">
    <name type="scientific">Coniosporium apollinis</name>
    <dbReference type="NCBI Taxonomy" id="61459"/>
    <lineage>
        <taxon>Eukaryota</taxon>
        <taxon>Fungi</taxon>
        <taxon>Dikarya</taxon>
        <taxon>Ascomycota</taxon>
        <taxon>Pezizomycotina</taxon>
        <taxon>Dothideomycetes</taxon>
        <taxon>Dothideomycetes incertae sedis</taxon>
        <taxon>Coniosporium</taxon>
    </lineage>
</organism>
<dbReference type="CDD" id="cd00303">
    <property type="entry name" value="retropepsin_like"/>
    <property type="match status" value="2"/>
</dbReference>
<reference evidence="1" key="1">
    <citation type="submission" date="2022-10" db="EMBL/GenBank/DDBJ databases">
        <title>Culturing micro-colonial fungi from biological soil crusts in the Mojave desert and describing Neophaeococcomyces mojavensis, and introducing the new genera and species Taxawa tesnikishii.</title>
        <authorList>
            <person name="Kurbessoian T."/>
            <person name="Stajich J.E."/>
        </authorList>
    </citation>
    <scope>NUCLEOTIDE SEQUENCE</scope>
    <source>
        <strain evidence="1">TK_1</strain>
    </source>
</reference>
<dbReference type="EMBL" id="JAPDRL010000014">
    <property type="protein sequence ID" value="KAJ9667111.1"/>
    <property type="molecule type" value="Genomic_DNA"/>
</dbReference>
<protein>
    <submittedName>
        <fullName evidence="1">Uncharacterized protein</fullName>
    </submittedName>
</protein>
<sequence>MEFVTMREHDFLEIKSQRHIPQKSAPDHVSFNLLALTSSRRCKGLTHGITFDTSAVNNPINRPIPQERCTAKATPIDRDLTPLELVCKAQAPATGFGLNQPRQPLNSPLSASLDLLERPQYQHRDLFLSSRHQFAPHAPDRLAAKCSVPTHDTRLPSKQTFVAGSGKTTIGLPITIETETGPATVMSCPDTGSEENIISEDLAHSLGLAMFDDAADRRFFELANGKRVQSVGRVQASCRFVSESSISPDLACIFYVFRNVATDLIMGRKFLGETETLTAHRERLVRLSRRVPGPLRVRAVCATQQVICKLGGKMVSAIADSGSELNLMSPEFARKQGYVVEEGEEVIMFADGSLAYTSGVAYVSLSVDLRKIHGAVTTAFYLLQDLVCDVLLGEDTLEDFEVFTTHQDALRTGLYDAVVSCVNRIIHIGPVERAISCVQETVVRGINDLFYRRQTPVHNSSKSAYTA</sequence>
<keyword evidence="2" id="KW-1185">Reference proteome</keyword>
<name>A0ABQ9NXJ6_9PEZI</name>
<accession>A0ABQ9NXJ6</accession>
<dbReference type="Proteomes" id="UP001172684">
    <property type="component" value="Unassembled WGS sequence"/>
</dbReference>
<gene>
    <name evidence="1" type="ORF">H2201_002630</name>
</gene>
<proteinExistence type="predicted"/>
<dbReference type="SUPFAM" id="SSF50630">
    <property type="entry name" value="Acid proteases"/>
    <property type="match status" value="1"/>
</dbReference>
<dbReference type="Gene3D" id="2.40.70.10">
    <property type="entry name" value="Acid Proteases"/>
    <property type="match status" value="2"/>
</dbReference>
<evidence type="ECO:0000313" key="1">
    <source>
        <dbReference type="EMBL" id="KAJ9667111.1"/>
    </source>
</evidence>
<comment type="caution">
    <text evidence="1">The sequence shown here is derived from an EMBL/GenBank/DDBJ whole genome shotgun (WGS) entry which is preliminary data.</text>
</comment>